<gene>
    <name evidence="1" type="ORF">OY187_26640</name>
</gene>
<dbReference type="InterPro" id="IPR051911">
    <property type="entry name" value="SDR_oxidoreductase"/>
</dbReference>
<dbReference type="InterPro" id="IPR036291">
    <property type="entry name" value="NAD(P)-bd_dom_sf"/>
</dbReference>
<dbReference type="EMBL" id="JAPQYE010000019">
    <property type="protein sequence ID" value="MCZ0731638.1"/>
    <property type="molecule type" value="Genomic_DNA"/>
</dbReference>
<dbReference type="PANTHER" id="PTHR43976:SF9">
    <property type="entry name" value="OXIDOREDUCTASE"/>
    <property type="match status" value="1"/>
</dbReference>
<dbReference type="InterPro" id="IPR002347">
    <property type="entry name" value="SDR_fam"/>
</dbReference>
<comment type="caution">
    <text evidence="1">The sequence shown here is derived from an EMBL/GenBank/DDBJ whole genome shotgun (WGS) entry which is preliminary data.</text>
</comment>
<accession>A0ABT4HN45</accession>
<evidence type="ECO:0000313" key="1">
    <source>
        <dbReference type="EMBL" id="MCZ0731638.1"/>
    </source>
</evidence>
<proteinExistence type="predicted"/>
<dbReference type="Pfam" id="PF00106">
    <property type="entry name" value="adh_short"/>
    <property type="match status" value="1"/>
</dbReference>
<keyword evidence="2" id="KW-1185">Reference proteome</keyword>
<protein>
    <submittedName>
        <fullName evidence="1">SDR family NAD(P)-dependent oxidoreductase</fullName>
    </submittedName>
</protein>
<dbReference type="Proteomes" id="UP001084650">
    <property type="component" value="Unassembled WGS sequence"/>
</dbReference>
<reference evidence="1" key="1">
    <citation type="submission" date="2022-12" db="EMBL/GenBank/DDBJ databases">
        <title>Whole genome sequence of Mycolicibacterium iranicum strain SBH312.</title>
        <authorList>
            <person name="Jani J."/>
            <person name="Arifin Mustapha Z."/>
            <person name="Ahmed K."/>
            <person name="Kai Ling C."/>
        </authorList>
    </citation>
    <scope>NUCLEOTIDE SEQUENCE</scope>
    <source>
        <strain evidence="1">SBH312</strain>
    </source>
</reference>
<dbReference type="Gene3D" id="3.40.50.720">
    <property type="entry name" value="NAD(P)-binding Rossmann-like Domain"/>
    <property type="match status" value="1"/>
</dbReference>
<dbReference type="PRINTS" id="PR00081">
    <property type="entry name" value="GDHRDH"/>
</dbReference>
<dbReference type="PANTHER" id="PTHR43976">
    <property type="entry name" value="SHORT CHAIN DEHYDROGENASE"/>
    <property type="match status" value="1"/>
</dbReference>
<dbReference type="SUPFAM" id="SSF51735">
    <property type="entry name" value="NAD(P)-binding Rossmann-fold domains"/>
    <property type="match status" value="1"/>
</dbReference>
<evidence type="ECO:0000313" key="2">
    <source>
        <dbReference type="Proteomes" id="UP001084650"/>
    </source>
</evidence>
<sequence length="306" mass="32236">MATESEAAMDNKIILVTGASSGFGLMCAKALAGAGHTVYASMRDIAGRNAPQVQAIAAYANDHGADLRTLEIDVQTEDSITTAVAKILSQHGRLDVVLHNAGHMVYGPSEAFSADQLAALYDINVLGAHRVNRAVLPQMRAQRRGLVLWMSSSSAAGGTPPYLGPYFAAKAAMDALAVSYARELTLWGIETSIIVPGAFTSGTNHFAHAGEPADKAVAQSYEAGPYAGFTTRVREAFDAIVPADADPETVARAVAAVVDTAHGQRPFRVHIDPSQDGADVGFAVQDRLKAEMLHRTGLSELLRVAV</sequence>
<organism evidence="1 2">
    <name type="scientific">Mycolicibacterium iranicum</name>
    <name type="common">Mycobacterium iranicum</name>
    <dbReference type="NCBI Taxonomy" id="912594"/>
    <lineage>
        <taxon>Bacteria</taxon>
        <taxon>Bacillati</taxon>
        <taxon>Actinomycetota</taxon>
        <taxon>Actinomycetes</taxon>
        <taxon>Mycobacteriales</taxon>
        <taxon>Mycobacteriaceae</taxon>
        <taxon>Mycolicibacterium</taxon>
    </lineage>
</organism>
<dbReference type="RefSeq" id="WP_234814100.1">
    <property type="nucleotide sequence ID" value="NZ_JAPQYE010000019.1"/>
</dbReference>
<name>A0ABT4HN45_MYCIR</name>